<evidence type="ECO:0000313" key="1">
    <source>
        <dbReference type="Proteomes" id="UP000036681"/>
    </source>
</evidence>
<name>A0A0M3HRH9_ASCLU</name>
<reference evidence="2" key="1">
    <citation type="submission" date="2017-02" db="UniProtKB">
        <authorList>
            <consortium name="WormBaseParasite"/>
        </authorList>
    </citation>
    <scope>IDENTIFICATION</scope>
</reference>
<evidence type="ECO:0000313" key="2">
    <source>
        <dbReference type="WBParaSite" id="ALUE_0000491601-mRNA-1"/>
    </source>
</evidence>
<sequence length="79" mass="8858">MIETMNMKIDESNLNDAAKDAAHKIQAVFSDMDITVGENAQKLSNIMNSLSSEDQSQLNEFLVSIMKPIIDLMQRQVTL</sequence>
<proteinExistence type="predicted"/>
<keyword evidence="1" id="KW-1185">Reference proteome</keyword>
<dbReference type="Proteomes" id="UP000036681">
    <property type="component" value="Unplaced"/>
</dbReference>
<accession>A0A0M3HRH9</accession>
<dbReference type="WBParaSite" id="ALUE_0000491601-mRNA-1">
    <property type="protein sequence ID" value="ALUE_0000491601-mRNA-1"/>
    <property type="gene ID" value="ALUE_0000491601"/>
</dbReference>
<protein>
    <submittedName>
        <fullName evidence="2">DUF2887 domain-containing protein</fullName>
    </submittedName>
</protein>
<dbReference type="AlphaFoldDB" id="A0A0M3HRH9"/>
<organism evidence="1 2">
    <name type="scientific">Ascaris lumbricoides</name>
    <name type="common">Giant roundworm</name>
    <dbReference type="NCBI Taxonomy" id="6252"/>
    <lineage>
        <taxon>Eukaryota</taxon>
        <taxon>Metazoa</taxon>
        <taxon>Ecdysozoa</taxon>
        <taxon>Nematoda</taxon>
        <taxon>Chromadorea</taxon>
        <taxon>Rhabditida</taxon>
        <taxon>Spirurina</taxon>
        <taxon>Ascaridomorpha</taxon>
        <taxon>Ascaridoidea</taxon>
        <taxon>Ascarididae</taxon>
        <taxon>Ascaris</taxon>
    </lineage>
</organism>